<proteinExistence type="predicted"/>
<sequence length="97" mass="10508">MSMESAVCLAAAIAIALVLLGLSAYMYDALGRETPVEDEDAGILPGFFKFCAVALAPLRYLIFSIRRGNFRALLPFSAYLILLAALLILGRLARITQ</sequence>
<feature type="transmembrane region" description="Helical" evidence="1">
    <location>
        <begin position="73"/>
        <end position="93"/>
    </location>
</feature>
<dbReference type="RefSeq" id="WP_002704490.1">
    <property type="nucleotide sequence ID" value="NZ_AGRW01000047.1"/>
</dbReference>
<dbReference type="Proteomes" id="UP000003571">
    <property type="component" value="Unassembled WGS sequence"/>
</dbReference>
<comment type="caution">
    <text evidence="2">The sequence shown here is derived from an EMBL/GenBank/DDBJ whole genome shotgun (WGS) entry which is preliminary data.</text>
</comment>
<accession>H7EL14</accession>
<protein>
    <submittedName>
        <fullName evidence="2">Uncharacterized protein</fullName>
    </submittedName>
</protein>
<evidence type="ECO:0000313" key="3">
    <source>
        <dbReference type="Proteomes" id="UP000003571"/>
    </source>
</evidence>
<organism evidence="2 3">
    <name type="scientific">Treponema saccharophilum DSM 2985</name>
    <dbReference type="NCBI Taxonomy" id="907348"/>
    <lineage>
        <taxon>Bacteria</taxon>
        <taxon>Pseudomonadati</taxon>
        <taxon>Spirochaetota</taxon>
        <taxon>Spirochaetia</taxon>
        <taxon>Spirochaetales</taxon>
        <taxon>Treponemataceae</taxon>
        <taxon>Treponema</taxon>
    </lineage>
</organism>
<evidence type="ECO:0000256" key="1">
    <source>
        <dbReference type="SAM" id="Phobius"/>
    </source>
</evidence>
<keyword evidence="3" id="KW-1185">Reference proteome</keyword>
<evidence type="ECO:0000313" key="2">
    <source>
        <dbReference type="EMBL" id="EIC01739.1"/>
    </source>
</evidence>
<feature type="transmembrane region" description="Helical" evidence="1">
    <location>
        <begin position="41"/>
        <end position="61"/>
    </location>
</feature>
<dbReference type="PATRIC" id="fig|907348.3.peg.1596"/>
<dbReference type="AlphaFoldDB" id="H7EL14"/>
<keyword evidence="1" id="KW-1133">Transmembrane helix</keyword>
<gene>
    <name evidence="2" type="ORF">TresaDRAFT_1028</name>
</gene>
<keyword evidence="1" id="KW-0472">Membrane</keyword>
<reference evidence="2 3" key="1">
    <citation type="submission" date="2011-09" db="EMBL/GenBank/DDBJ databases">
        <title>The draft genome of Treponema saccharophilum DSM 2985.</title>
        <authorList>
            <consortium name="US DOE Joint Genome Institute (JGI-PGF)"/>
            <person name="Lucas S."/>
            <person name="Copeland A."/>
            <person name="Lapidus A."/>
            <person name="Glavina del Rio T."/>
            <person name="Dalin E."/>
            <person name="Tice H."/>
            <person name="Bruce D."/>
            <person name="Goodwin L."/>
            <person name="Pitluck S."/>
            <person name="Peters L."/>
            <person name="Kyrpides N."/>
            <person name="Mavromatis K."/>
            <person name="Ivanova N."/>
            <person name="Markowitz V."/>
            <person name="Cheng J.-F."/>
            <person name="Hugenholtz P."/>
            <person name="Woyke T."/>
            <person name="Wu D."/>
            <person name="Gronow S."/>
            <person name="Wellnitz S."/>
            <person name="Brambilla E."/>
            <person name="Klenk H.-P."/>
            <person name="Eisen J.A."/>
        </authorList>
    </citation>
    <scope>NUCLEOTIDE SEQUENCE [LARGE SCALE GENOMIC DNA]</scope>
    <source>
        <strain evidence="2 3">DSM 2985</strain>
    </source>
</reference>
<dbReference type="EMBL" id="AGRW01000047">
    <property type="protein sequence ID" value="EIC01739.1"/>
    <property type="molecule type" value="Genomic_DNA"/>
</dbReference>
<name>H7EL14_9SPIR</name>
<dbReference type="STRING" id="907348.TresaDRAFT_1028"/>
<keyword evidence="1" id="KW-0812">Transmembrane</keyword>